<sequence>MREEILFRMNSTYREPFEIKSYHFGGTGKTVCVIGNLRGNEIQQMYTAAALVKRLKRIEEQGFFRRNYGVTVVPTANTYSVNIGKRFWAMDNSDINRMFPGYNRGETTQRIAAGLFEKIQGYKYGIHLSSCYISGDYVTHLRIVKTPYQEAGEAQLFGLPFIVFRKPIPFDTTTLNFNWQVWDTKTFSLISRYTDKVNVKDSELEVASILRFLSRMGIIDYSIYGGFESTIFYEEELKTVRAEAPGIFLPKVDVFDEVLDGQELAQITDAQTGEVLSSVKAEEDGILFYRKSEPLVMEHEEIFMIVPKLHR</sequence>
<dbReference type="Pfam" id="PF24827">
    <property type="entry name" value="AstE_AspA_cat"/>
    <property type="match status" value="1"/>
</dbReference>
<gene>
    <name evidence="6" type="ORF">ADH67_00910</name>
</gene>
<proteinExistence type="predicted"/>
<dbReference type="Proteomes" id="UP000214610">
    <property type="component" value="Unassembled WGS sequence"/>
</dbReference>
<dbReference type="PANTHER" id="PTHR37326">
    <property type="entry name" value="BLL3975 PROTEIN"/>
    <property type="match status" value="1"/>
</dbReference>
<keyword evidence="3" id="KW-0378">Hydrolase</keyword>
<evidence type="ECO:0000313" key="7">
    <source>
        <dbReference type="Proteomes" id="UP000214610"/>
    </source>
</evidence>
<dbReference type="AlphaFoldDB" id="A0A227KSM9"/>
<feature type="domain" description="Succinylglutamate desuccinylase/Aspartoacylase catalytic" evidence="5">
    <location>
        <begin position="28"/>
        <end position="124"/>
    </location>
</feature>
<comment type="caution">
    <text evidence="6">The sequence shown here is derived from an EMBL/GenBank/DDBJ whole genome shotgun (WGS) entry which is preliminary data.</text>
</comment>
<comment type="cofactor">
    <cofactor evidence="1">
        <name>Zn(2+)</name>
        <dbReference type="ChEBI" id="CHEBI:29105"/>
    </cofactor>
</comment>
<dbReference type="EMBL" id="NHMP01000001">
    <property type="protein sequence ID" value="OXE50894.1"/>
    <property type="molecule type" value="Genomic_DNA"/>
</dbReference>
<protein>
    <submittedName>
        <fullName evidence="6">Succinylglutamate desuccinylase</fullName>
    </submittedName>
</protein>
<dbReference type="GO" id="GO:0016788">
    <property type="term" value="F:hydrolase activity, acting on ester bonds"/>
    <property type="evidence" value="ECO:0007669"/>
    <property type="project" value="InterPro"/>
</dbReference>
<dbReference type="GO" id="GO:0046872">
    <property type="term" value="F:metal ion binding"/>
    <property type="evidence" value="ECO:0007669"/>
    <property type="project" value="UniProtKB-KW"/>
</dbReference>
<dbReference type="Gene3D" id="3.40.630.10">
    <property type="entry name" value="Zn peptidases"/>
    <property type="match status" value="1"/>
</dbReference>
<evidence type="ECO:0000259" key="5">
    <source>
        <dbReference type="Pfam" id="PF24827"/>
    </source>
</evidence>
<dbReference type="InterPro" id="IPR055438">
    <property type="entry name" value="AstE_AspA_cat"/>
</dbReference>
<keyword evidence="7" id="KW-1185">Reference proteome</keyword>
<name>A0A227KSM9_9BURK</name>
<dbReference type="InterPro" id="IPR053138">
    <property type="entry name" value="N-alpha-Ac-DABA_deacetylase"/>
</dbReference>
<evidence type="ECO:0000256" key="1">
    <source>
        <dbReference type="ARBA" id="ARBA00001947"/>
    </source>
</evidence>
<reference evidence="7" key="1">
    <citation type="submission" date="2017-05" db="EMBL/GenBank/DDBJ databases">
        <title>Improved OligoMM genomes.</title>
        <authorList>
            <person name="Garzetti D."/>
        </authorList>
    </citation>
    <scope>NUCLEOTIDE SEQUENCE [LARGE SCALE GENOMIC DNA]</scope>
    <source>
        <strain evidence="7">YL45</strain>
    </source>
</reference>
<dbReference type="PANTHER" id="PTHR37326:SF1">
    <property type="entry name" value="BLL3975 PROTEIN"/>
    <property type="match status" value="1"/>
</dbReference>
<dbReference type="CDD" id="cd06253">
    <property type="entry name" value="M14_ASTE_ASPA-like"/>
    <property type="match status" value="1"/>
</dbReference>
<dbReference type="RefSeq" id="WP_066590795.1">
    <property type="nucleotide sequence ID" value="NZ_CALBGX010000029.1"/>
</dbReference>
<dbReference type="SUPFAM" id="SSF53187">
    <property type="entry name" value="Zn-dependent exopeptidases"/>
    <property type="match status" value="1"/>
</dbReference>
<accession>A0A227KSM9</accession>
<evidence type="ECO:0000256" key="4">
    <source>
        <dbReference type="ARBA" id="ARBA00022833"/>
    </source>
</evidence>
<dbReference type="GeneID" id="78363083"/>
<evidence type="ECO:0000256" key="2">
    <source>
        <dbReference type="ARBA" id="ARBA00022723"/>
    </source>
</evidence>
<evidence type="ECO:0000256" key="3">
    <source>
        <dbReference type="ARBA" id="ARBA00022801"/>
    </source>
</evidence>
<keyword evidence="4" id="KW-0862">Zinc</keyword>
<evidence type="ECO:0000313" key="6">
    <source>
        <dbReference type="EMBL" id="OXE50894.1"/>
    </source>
</evidence>
<keyword evidence="2" id="KW-0479">Metal-binding</keyword>
<organism evidence="6 7">
    <name type="scientific">Turicimonas muris</name>
    <dbReference type="NCBI Taxonomy" id="1796652"/>
    <lineage>
        <taxon>Bacteria</taxon>
        <taxon>Pseudomonadati</taxon>
        <taxon>Pseudomonadota</taxon>
        <taxon>Betaproteobacteria</taxon>
        <taxon>Burkholderiales</taxon>
        <taxon>Sutterellaceae</taxon>
        <taxon>Turicimonas</taxon>
    </lineage>
</organism>